<dbReference type="OrthoDB" id="278173at2"/>
<dbReference type="AlphaFoldDB" id="A0A517U1Y9"/>
<keyword evidence="2" id="KW-0472">Membrane</keyword>
<proteinExistence type="predicted"/>
<organism evidence="3 4">
    <name type="scientific">Lacipirellula limnantheis</name>
    <dbReference type="NCBI Taxonomy" id="2528024"/>
    <lineage>
        <taxon>Bacteria</taxon>
        <taxon>Pseudomonadati</taxon>
        <taxon>Planctomycetota</taxon>
        <taxon>Planctomycetia</taxon>
        <taxon>Pirellulales</taxon>
        <taxon>Lacipirellulaceae</taxon>
        <taxon>Lacipirellula</taxon>
    </lineage>
</organism>
<feature type="transmembrane region" description="Helical" evidence="2">
    <location>
        <begin position="127"/>
        <end position="146"/>
    </location>
</feature>
<reference evidence="3 4" key="1">
    <citation type="submission" date="2019-02" db="EMBL/GenBank/DDBJ databases">
        <title>Deep-cultivation of Planctomycetes and their phenomic and genomic characterization uncovers novel biology.</title>
        <authorList>
            <person name="Wiegand S."/>
            <person name="Jogler M."/>
            <person name="Boedeker C."/>
            <person name="Pinto D."/>
            <person name="Vollmers J."/>
            <person name="Rivas-Marin E."/>
            <person name="Kohn T."/>
            <person name="Peeters S.H."/>
            <person name="Heuer A."/>
            <person name="Rast P."/>
            <person name="Oberbeckmann S."/>
            <person name="Bunk B."/>
            <person name="Jeske O."/>
            <person name="Meyerdierks A."/>
            <person name="Storesund J.E."/>
            <person name="Kallscheuer N."/>
            <person name="Luecker S."/>
            <person name="Lage O.M."/>
            <person name="Pohl T."/>
            <person name="Merkel B.J."/>
            <person name="Hornburger P."/>
            <person name="Mueller R.-W."/>
            <person name="Bruemmer F."/>
            <person name="Labrenz M."/>
            <person name="Spormann A.M."/>
            <person name="Op den Camp H."/>
            <person name="Overmann J."/>
            <person name="Amann R."/>
            <person name="Jetten M.S.M."/>
            <person name="Mascher T."/>
            <person name="Medema M.H."/>
            <person name="Devos D.P."/>
            <person name="Kaster A.-K."/>
            <person name="Ovreas L."/>
            <person name="Rohde M."/>
            <person name="Galperin M.Y."/>
            <person name="Jogler C."/>
        </authorList>
    </citation>
    <scope>NUCLEOTIDE SEQUENCE [LARGE SCALE GENOMIC DNA]</scope>
    <source>
        <strain evidence="3 4">I41</strain>
    </source>
</reference>
<evidence type="ECO:0000256" key="1">
    <source>
        <dbReference type="SAM" id="MobiDB-lite"/>
    </source>
</evidence>
<evidence type="ECO:0000313" key="4">
    <source>
        <dbReference type="Proteomes" id="UP000317909"/>
    </source>
</evidence>
<keyword evidence="2" id="KW-1133">Transmembrane helix</keyword>
<keyword evidence="4" id="KW-1185">Reference proteome</keyword>
<dbReference type="KEGG" id="llh:I41_38340"/>
<feature type="transmembrane region" description="Helical" evidence="2">
    <location>
        <begin position="155"/>
        <end position="178"/>
    </location>
</feature>
<gene>
    <name evidence="3" type="ORF">I41_38340</name>
</gene>
<name>A0A517U1Y9_9BACT</name>
<evidence type="ECO:0000313" key="3">
    <source>
        <dbReference type="EMBL" id="QDT74637.1"/>
    </source>
</evidence>
<dbReference type="EMBL" id="CP036339">
    <property type="protein sequence ID" value="QDT74637.1"/>
    <property type="molecule type" value="Genomic_DNA"/>
</dbReference>
<keyword evidence="2" id="KW-0812">Transmembrane</keyword>
<feature type="region of interest" description="Disordered" evidence="1">
    <location>
        <begin position="59"/>
        <end position="78"/>
    </location>
</feature>
<sequence>MPIQVTCPSCQTTLKTADSSAGKRAKCPKCGGIIEIPAAPPAPADDEYALEAEHNPLAGFSDEELSNGPATPAASDRKPCPACGEMIVRDAVKCRFCGEVFDPVLKKQEQKARQATGEGADMTTGDWVVAILCSGIGCIAGIIWMIQGKPKGKKMLLVSLAVQGFWLIIQVLAAIGGAGR</sequence>
<dbReference type="Proteomes" id="UP000317909">
    <property type="component" value="Chromosome"/>
</dbReference>
<dbReference type="Gene3D" id="2.20.28.160">
    <property type="match status" value="1"/>
</dbReference>
<protein>
    <submittedName>
        <fullName evidence="3">Uncharacterized protein</fullName>
    </submittedName>
</protein>
<evidence type="ECO:0000256" key="2">
    <source>
        <dbReference type="SAM" id="Phobius"/>
    </source>
</evidence>
<accession>A0A517U1Y9</accession>
<dbReference type="RefSeq" id="WP_145434357.1">
    <property type="nucleotide sequence ID" value="NZ_CP036339.1"/>
</dbReference>